<reference evidence="2" key="1">
    <citation type="submission" date="2017-06" db="EMBL/GenBank/DDBJ databases">
        <authorList>
            <person name="Varghese N."/>
            <person name="Submissions S."/>
        </authorList>
    </citation>
    <scope>NUCLEOTIDE SEQUENCE [LARGE SCALE GENOMIC DNA]</scope>
    <source>
        <strain evidence="2">DSM 137</strain>
    </source>
</reference>
<accession>A0A212SGK8</accession>
<organism evidence="1 2">
    <name type="scientific">Rhodoblastus acidophilus</name>
    <name type="common">Rhodopseudomonas acidophila</name>
    <dbReference type="NCBI Taxonomy" id="1074"/>
    <lineage>
        <taxon>Bacteria</taxon>
        <taxon>Pseudomonadati</taxon>
        <taxon>Pseudomonadota</taxon>
        <taxon>Alphaproteobacteria</taxon>
        <taxon>Hyphomicrobiales</taxon>
        <taxon>Rhodoblastaceae</taxon>
        <taxon>Rhodoblastus</taxon>
    </lineage>
</organism>
<dbReference type="EMBL" id="FYDG01000040">
    <property type="protein sequence ID" value="SNB84853.1"/>
    <property type="molecule type" value="Genomic_DNA"/>
</dbReference>
<dbReference type="Proteomes" id="UP000198418">
    <property type="component" value="Unassembled WGS sequence"/>
</dbReference>
<name>A0A212SGK8_RHOAC</name>
<protein>
    <submittedName>
        <fullName evidence="1">Uncharacterized protein</fullName>
    </submittedName>
</protein>
<dbReference type="OrthoDB" id="8472909at2"/>
<gene>
    <name evidence="1" type="ORF">SAMN06265338_14010</name>
</gene>
<dbReference type="AlphaFoldDB" id="A0A212SGK8"/>
<sequence length="144" mass="16246">MLQHVFLTERAGKVARIPFSRPEAGVIDLGDYWTDRQAEAVCQAPADVRRTVARQVHDISAALETARDLIRMAINRGLLEEAFDALEELTESTFDGADEAAPIVRTCFATRRREIVLEMRELSRRAYELETGHCVPRHANQARA</sequence>
<evidence type="ECO:0000313" key="2">
    <source>
        <dbReference type="Proteomes" id="UP000198418"/>
    </source>
</evidence>
<keyword evidence="2" id="KW-1185">Reference proteome</keyword>
<proteinExistence type="predicted"/>
<evidence type="ECO:0000313" key="1">
    <source>
        <dbReference type="EMBL" id="SNB84853.1"/>
    </source>
</evidence>
<dbReference type="RefSeq" id="WP_088522698.1">
    <property type="nucleotide sequence ID" value="NZ_FYDG01000040.1"/>
</dbReference>